<feature type="region of interest" description="Disordered" evidence="1">
    <location>
        <begin position="606"/>
        <end position="631"/>
    </location>
</feature>
<evidence type="ECO:0000259" key="3">
    <source>
        <dbReference type="PROSITE" id="PS50022"/>
    </source>
</evidence>
<feature type="chain" id="PRO_5038595152" description="F5/8 type C domain-containing protein" evidence="2">
    <location>
        <begin position="24"/>
        <end position="1415"/>
    </location>
</feature>
<dbReference type="Gene3D" id="3.20.20.80">
    <property type="entry name" value="Glycosidases"/>
    <property type="match status" value="1"/>
</dbReference>
<dbReference type="Pfam" id="PF05345">
    <property type="entry name" value="He_PIG"/>
    <property type="match status" value="1"/>
</dbReference>
<dbReference type="Gene3D" id="2.60.40.1080">
    <property type="match status" value="1"/>
</dbReference>
<dbReference type="Pfam" id="PF00754">
    <property type="entry name" value="F5_F8_type_C"/>
    <property type="match status" value="1"/>
</dbReference>
<evidence type="ECO:0000313" key="4">
    <source>
        <dbReference type="EMBL" id="KRV48378.1"/>
    </source>
</evidence>
<sequence length="1415" mass="154799">MTKRYRSTAFLLGLMIIASFLFSVPTAKQADAQQVTGNAPFINSWLVSGPFEAPVVDKQYECEAGTLPVDGKTKITPKTGESLAFGDESRKWEYFDDRIYNRNYDDYQDLYGYYAVKKGVDTRNKYVYAHTYVYSPVEQQAYFNVGASGSYRLYVNDRCLTGPSTPVEVQKDLTKQAVQLQAGWNRLMIQIKHTYTEDVNSNGVPIAKDQNVAYLGFYGRVADRSGNKINGLVNSVTGPSGNLQIVTQGLSTDDAIETPLPKGDMPVGYKEWPYVWNKSVTNNKYGVAASTFQFMAAGGAPGYTWKIVDGALPDGLELNPDGSIADGLVDGKVALNSTKGVVSINAKPGDYPFTVQVADKEGTTASKDFTITVKERPNKWFEEGRVGALTHATPTYNYYVDPNYSVDRWAARAKSQGHSLVSVEALQQNYNWPSKFADPKHIRAEYVPKDENGKVVDGLKPFEEAVKRHGMKFGLYYATEGGGLQHYSTDVFMQNVEDLILRYAPEYLYFDGPQAMPNANYDVMYSVVRDYSDGIIVNSNAWGVEYGDPDLRTDEASGIYSNTGPNHLLKRTSMEPWKMIHTKNMMSPYYGKRDDFRQVSKEMLSNAGRGNVDNNDQSVLDSRGPNWDSPQEIATRYPKAVQEFIDVRENLADWFEGKRGAERHESTTGTTPYFLAGYGYEDDGRGNYEKFAHPNSATGPQWGYATARDNNIYLHIMKGPDGKKGFDALINNSLTIRPVNDRVTSVRWLNSDVPVTSFSQKGDSLTISLADVQEDPIDTIIKIVTDSPERKYKLTNVDVTGEQLAQGALKVKAEGYMTYPALKAKLSGVTYSSANPGVAAVKPSGIVHPVSDGTTSITVRGTHEGVTKQGTLKVKVRDGLVYVPDMIGASLLVEGKEAYGEFGLNDGLKYEIEGRSATGGPIGLDAAQIKWHGGIVDLAGGDKYEPVAIKEVDTFAFEKNKVITPQVDAPRRGVIWADVTLDGKTFTTNRVFLDLLPYRNLARGAEITASQQQDVVSNLTDGDLIDAEHHDQSKWSVPGSEKTWIQFKLPVKSEISNIDINFNTLEQRYINTPRTIKIQTSDDGVAWNDAGTVNGPTGSAYFGFYDQYPLSAQAQYVKLVFDGGSNGAVIDLLEVAINGGRLRPKTALTVSPSEADAQPGRAIDLSGTFTMADNGWAPANTPITDVELSVMPPSGWQVDGATVSKPSMQVGSSLEGRWAITPPEKFDPGYVDVPLVATYHFQFPDDAVDHLVRLERSVRVFLPPTTPTPSGTAHVSDLPFMSASNGWGPVERDKSNGEAGAGDGATLTLSGKTYAKGLGTHSKSEVTVWLGRTCRTFHAEVGVDDEVAQRGSVAFQVLGDGREIINTPVVRGPDNARPVDADVAGVRILTLRVTDGGDGNGSDHADWADARVICD</sequence>
<dbReference type="Gene3D" id="2.60.40.10">
    <property type="entry name" value="Immunoglobulins"/>
    <property type="match status" value="1"/>
</dbReference>
<dbReference type="PROSITE" id="PS50022">
    <property type="entry name" value="FA58C_3"/>
    <property type="match status" value="1"/>
</dbReference>
<dbReference type="Proteomes" id="UP000050867">
    <property type="component" value="Unassembled WGS sequence"/>
</dbReference>
<organism evidence="4 5">
    <name type="scientific">Wenjunlia vitaminophila</name>
    <name type="common">Streptomyces vitaminophilus</name>
    <dbReference type="NCBI Taxonomy" id="76728"/>
    <lineage>
        <taxon>Bacteria</taxon>
        <taxon>Bacillati</taxon>
        <taxon>Actinomycetota</taxon>
        <taxon>Actinomycetes</taxon>
        <taxon>Kitasatosporales</taxon>
        <taxon>Streptomycetaceae</taxon>
        <taxon>Wenjunlia</taxon>
    </lineage>
</organism>
<dbReference type="SUPFAM" id="SSF49373">
    <property type="entry name" value="Invasin/intimin cell-adhesion fragments"/>
    <property type="match status" value="1"/>
</dbReference>
<keyword evidence="5" id="KW-1185">Reference proteome</keyword>
<dbReference type="InterPro" id="IPR013222">
    <property type="entry name" value="Glyco_hyd_98_carb-bd"/>
</dbReference>
<accession>A0A0T6LQH2</accession>
<keyword evidence="2" id="KW-0732">Signal</keyword>
<dbReference type="SUPFAM" id="SSF51445">
    <property type="entry name" value="(Trans)glycosidases"/>
    <property type="match status" value="1"/>
</dbReference>
<dbReference type="InterPro" id="IPR018905">
    <property type="entry name" value="A-galactase_NEW3"/>
</dbReference>
<comment type="caution">
    <text evidence="4">The sequence shown here is derived from an EMBL/GenBank/DDBJ whole genome shotgun (WGS) entry which is preliminary data.</text>
</comment>
<feature type="signal peptide" evidence="2">
    <location>
        <begin position="1"/>
        <end position="23"/>
    </location>
</feature>
<dbReference type="STRING" id="76728.AQ490_25555"/>
<dbReference type="SMART" id="SM00776">
    <property type="entry name" value="NPCBM"/>
    <property type="match status" value="1"/>
</dbReference>
<reference evidence="4 5" key="1">
    <citation type="submission" date="2015-10" db="EMBL/GenBank/DDBJ databases">
        <title>Draft genome sequence of pyrrolomycin-producing Streptomyces vitaminophilus.</title>
        <authorList>
            <person name="Graham D.E."/>
            <person name="Mahan K.M."/>
            <person name="Klingeman D.M."/>
            <person name="Hettich R.L."/>
            <person name="Parry R.J."/>
        </authorList>
    </citation>
    <scope>NUCLEOTIDE SEQUENCE [LARGE SCALE GENOMIC DNA]</scope>
    <source>
        <strain evidence="4 5">ATCC 31673</strain>
    </source>
</reference>
<evidence type="ECO:0000313" key="5">
    <source>
        <dbReference type="Proteomes" id="UP000050867"/>
    </source>
</evidence>
<dbReference type="InterPro" id="IPR038637">
    <property type="entry name" value="NPCBM_sf"/>
</dbReference>
<dbReference type="Gene3D" id="2.60.120.1060">
    <property type="entry name" value="NPCBM/NEW2 domain"/>
    <property type="match status" value="1"/>
</dbReference>
<dbReference type="Pfam" id="PF10633">
    <property type="entry name" value="NPCBM_assoc"/>
    <property type="match status" value="1"/>
</dbReference>
<dbReference type="RefSeq" id="WP_026219829.1">
    <property type="nucleotide sequence ID" value="NZ_LLZU01000025.1"/>
</dbReference>
<dbReference type="Gene3D" id="2.60.120.260">
    <property type="entry name" value="Galactose-binding domain-like"/>
    <property type="match status" value="1"/>
</dbReference>
<dbReference type="InterPro" id="IPR013783">
    <property type="entry name" value="Ig-like_fold"/>
</dbReference>
<dbReference type="GO" id="GO:0005975">
    <property type="term" value="P:carbohydrate metabolic process"/>
    <property type="evidence" value="ECO:0007669"/>
    <property type="project" value="UniProtKB-ARBA"/>
</dbReference>
<evidence type="ECO:0000256" key="1">
    <source>
        <dbReference type="SAM" id="MobiDB-lite"/>
    </source>
</evidence>
<name>A0A0T6LQH2_WENVI</name>
<dbReference type="InterPro" id="IPR008964">
    <property type="entry name" value="Invasin/intimin_cell_adhesion"/>
</dbReference>
<dbReference type="InterPro" id="IPR000421">
    <property type="entry name" value="FA58C"/>
</dbReference>
<dbReference type="Pfam" id="PF08305">
    <property type="entry name" value="NPCBM"/>
    <property type="match status" value="1"/>
</dbReference>
<feature type="domain" description="F5/8 type C" evidence="3">
    <location>
        <begin position="988"/>
        <end position="1140"/>
    </location>
</feature>
<dbReference type="SUPFAM" id="SSF49785">
    <property type="entry name" value="Galactose-binding domain-like"/>
    <property type="match status" value="2"/>
</dbReference>
<dbReference type="eggNOG" id="COG3250">
    <property type="taxonomic scope" value="Bacteria"/>
</dbReference>
<evidence type="ECO:0000256" key="2">
    <source>
        <dbReference type="SAM" id="SignalP"/>
    </source>
</evidence>
<gene>
    <name evidence="4" type="ORF">AQ490_25555</name>
</gene>
<protein>
    <recommendedName>
        <fullName evidence="3">F5/8 type C domain-containing protein</fullName>
    </recommendedName>
</protein>
<proteinExistence type="predicted"/>
<dbReference type="EMBL" id="LLZU01000025">
    <property type="protein sequence ID" value="KRV48378.1"/>
    <property type="molecule type" value="Genomic_DNA"/>
</dbReference>
<dbReference type="InterPro" id="IPR008979">
    <property type="entry name" value="Galactose-bd-like_sf"/>
</dbReference>
<dbReference type="InterPro" id="IPR017853">
    <property type="entry name" value="GH"/>
</dbReference>